<organism evidence="2 3">
    <name type="scientific">Crotalaria pallida</name>
    <name type="common">Smooth rattlebox</name>
    <name type="synonym">Crotalaria striata</name>
    <dbReference type="NCBI Taxonomy" id="3830"/>
    <lineage>
        <taxon>Eukaryota</taxon>
        <taxon>Viridiplantae</taxon>
        <taxon>Streptophyta</taxon>
        <taxon>Embryophyta</taxon>
        <taxon>Tracheophyta</taxon>
        <taxon>Spermatophyta</taxon>
        <taxon>Magnoliopsida</taxon>
        <taxon>eudicotyledons</taxon>
        <taxon>Gunneridae</taxon>
        <taxon>Pentapetalae</taxon>
        <taxon>rosids</taxon>
        <taxon>fabids</taxon>
        <taxon>Fabales</taxon>
        <taxon>Fabaceae</taxon>
        <taxon>Papilionoideae</taxon>
        <taxon>50 kb inversion clade</taxon>
        <taxon>genistoids sensu lato</taxon>
        <taxon>core genistoids</taxon>
        <taxon>Crotalarieae</taxon>
        <taxon>Crotalaria</taxon>
    </lineage>
</organism>
<feature type="transmembrane region" description="Helical" evidence="1">
    <location>
        <begin position="57"/>
        <end position="77"/>
    </location>
</feature>
<comment type="caution">
    <text evidence="2">The sequence shown here is derived from an EMBL/GenBank/DDBJ whole genome shotgun (WGS) entry which is preliminary data.</text>
</comment>
<dbReference type="Proteomes" id="UP001372338">
    <property type="component" value="Unassembled WGS sequence"/>
</dbReference>
<proteinExistence type="predicted"/>
<keyword evidence="1" id="KW-0472">Membrane</keyword>
<evidence type="ECO:0000313" key="3">
    <source>
        <dbReference type="Proteomes" id="UP001372338"/>
    </source>
</evidence>
<name>A0AAN9EKA6_CROPI</name>
<keyword evidence="1" id="KW-1133">Transmembrane helix</keyword>
<sequence length="82" mass="9738">MIGPLRPLAVYCILYRLRKRLLILSSNNGGKRLYIPAFRRERKREDKSKTRRERVKALTFLLQFLFALQFLSLLRTLTPSKS</sequence>
<evidence type="ECO:0000313" key="2">
    <source>
        <dbReference type="EMBL" id="KAK7258694.1"/>
    </source>
</evidence>
<dbReference type="EMBL" id="JAYWIO010000005">
    <property type="protein sequence ID" value="KAK7258694.1"/>
    <property type="molecule type" value="Genomic_DNA"/>
</dbReference>
<dbReference type="AlphaFoldDB" id="A0AAN9EKA6"/>
<keyword evidence="1" id="KW-0812">Transmembrane</keyword>
<protein>
    <submittedName>
        <fullName evidence="2">Uncharacterized protein</fullName>
    </submittedName>
</protein>
<evidence type="ECO:0000256" key="1">
    <source>
        <dbReference type="SAM" id="Phobius"/>
    </source>
</evidence>
<gene>
    <name evidence="2" type="ORF">RIF29_24276</name>
</gene>
<reference evidence="2 3" key="1">
    <citation type="submission" date="2024-01" db="EMBL/GenBank/DDBJ databases">
        <title>The genomes of 5 underutilized Papilionoideae crops provide insights into root nodulation and disease resistanc.</title>
        <authorList>
            <person name="Yuan L."/>
        </authorList>
    </citation>
    <scope>NUCLEOTIDE SEQUENCE [LARGE SCALE GENOMIC DNA]</scope>
    <source>
        <strain evidence="2">ZHUSHIDOU_FW_LH</strain>
        <tissue evidence="2">Leaf</tissue>
    </source>
</reference>
<keyword evidence="3" id="KW-1185">Reference proteome</keyword>
<accession>A0AAN9EKA6</accession>